<protein>
    <submittedName>
        <fullName evidence="2">Uma2 family endonuclease</fullName>
    </submittedName>
</protein>
<dbReference type="SUPFAM" id="SSF52980">
    <property type="entry name" value="Restriction endonuclease-like"/>
    <property type="match status" value="1"/>
</dbReference>
<dbReference type="CDD" id="cd06260">
    <property type="entry name" value="DUF820-like"/>
    <property type="match status" value="1"/>
</dbReference>
<dbReference type="InterPro" id="IPR011335">
    <property type="entry name" value="Restrct_endonuc-II-like"/>
</dbReference>
<dbReference type="Pfam" id="PF05685">
    <property type="entry name" value="Uma2"/>
    <property type="match status" value="1"/>
</dbReference>
<dbReference type="PANTHER" id="PTHR35400:SF3">
    <property type="entry name" value="SLL1072 PROTEIN"/>
    <property type="match status" value="1"/>
</dbReference>
<dbReference type="PANTHER" id="PTHR35400">
    <property type="entry name" value="SLR1083 PROTEIN"/>
    <property type="match status" value="1"/>
</dbReference>
<keyword evidence="2" id="KW-0255">Endonuclease</keyword>
<keyword evidence="2" id="KW-0540">Nuclease</keyword>
<dbReference type="InterPro" id="IPR012296">
    <property type="entry name" value="Nuclease_put_TT1808"/>
</dbReference>
<dbReference type="AlphaFoldDB" id="A0AAU3GV59"/>
<dbReference type="EMBL" id="CP109535">
    <property type="protein sequence ID" value="WTY96421.1"/>
    <property type="molecule type" value="Genomic_DNA"/>
</dbReference>
<accession>A0AAU3GV59</accession>
<proteinExistence type="predicted"/>
<dbReference type="Gene3D" id="3.90.1570.10">
    <property type="entry name" value="tt1808, chain A"/>
    <property type="match status" value="1"/>
</dbReference>
<evidence type="ECO:0000313" key="2">
    <source>
        <dbReference type="EMBL" id="WTY96421.1"/>
    </source>
</evidence>
<dbReference type="GO" id="GO:0004519">
    <property type="term" value="F:endonuclease activity"/>
    <property type="evidence" value="ECO:0007669"/>
    <property type="project" value="UniProtKB-KW"/>
</dbReference>
<feature type="domain" description="Putative restriction endonuclease" evidence="1">
    <location>
        <begin position="21"/>
        <end position="177"/>
    </location>
</feature>
<keyword evidence="2" id="KW-0378">Hydrolase</keyword>
<gene>
    <name evidence="2" type="ORF">OG626_16605</name>
</gene>
<name>A0AAU3GV59_9ACTN</name>
<evidence type="ECO:0000259" key="1">
    <source>
        <dbReference type="Pfam" id="PF05685"/>
    </source>
</evidence>
<dbReference type="InterPro" id="IPR008538">
    <property type="entry name" value="Uma2"/>
</dbReference>
<sequence>MSGQPSLRPRPGNLREIAAKIEEETGLRVQVIGGSLVMSPTPRGKHAGTIRRLRLQLDPGLPAGLAAYEVTSVAMLGDLDDYATPDLVVLPEEWDDDDHWLADPVDVELAVEVISQSEKARDIAQKIDWYAVAGVRALLVLDPRHGTWAVHTRPGDGRYEDSRRGKYGEEASLPSRLALTVTTDWFPLYGVPVPGERST</sequence>
<reference evidence="2" key="1">
    <citation type="submission" date="2022-10" db="EMBL/GenBank/DDBJ databases">
        <title>The complete genomes of actinobacterial strains from the NBC collection.</title>
        <authorList>
            <person name="Joergensen T.S."/>
            <person name="Alvarez Arevalo M."/>
            <person name="Sterndorff E.B."/>
            <person name="Faurdal D."/>
            <person name="Vuksanovic O."/>
            <person name="Mourched A.-S."/>
            <person name="Charusanti P."/>
            <person name="Shaw S."/>
            <person name="Blin K."/>
            <person name="Weber T."/>
        </authorList>
    </citation>
    <scope>NUCLEOTIDE SEQUENCE</scope>
    <source>
        <strain evidence="2">NBC_01401</strain>
    </source>
</reference>
<organism evidence="2">
    <name type="scientific">Streptomyces sp. NBC_01401</name>
    <dbReference type="NCBI Taxonomy" id="2903854"/>
    <lineage>
        <taxon>Bacteria</taxon>
        <taxon>Bacillati</taxon>
        <taxon>Actinomycetota</taxon>
        <taxon>Actinomycetes</taxon>
        <taxon>Kitasatosporales</taxon>
        <taxon>Streptomycetaceae</taxon>
        <taxon>Streptomyces</taxon>
    </lineage>
</organism>